<organism evidence="4 5">
    <name type="scientific">Blautia obeum</name>
    <dbReference type="NCBI Taxonomy" id="40520"/>
    <lineage>
        <taxon>Bacteria</taxon>
        <taxon>Bacillati</taxon>
        <taxon>Bacillota</taxon>
        <taxon>Clostridia</taxon>
        <taxon>Lachnospirales</taxon>
        <taxon>Lachnospiraceae</taxon>
        <taxon>Blautia</taxon>
    </lineage>
</organism>
<dbReference type="EMBL" id="CYZP01000040">
    <property type="protein sequence ID" value="CUO57918.1"/>
    <property type="molecule type" value="Genomic_DNA"/>
</dbReference>
<dbReference type="RefSeq" id="WP_025577841.1">
    <property type="nucleotide sequence ID" value="NZ_CYZP01000040.1"/>
</dbReference>
<dbReference type="PANTHER" id="PTHR22916">
    <property type="entry name" value="GLYCOSYLTRANSFERASE"/>
    <property type="match status" value="1"/>
</dbReference>
<dbReference type="PANTHER" id="PTHR22916:SF51">
    <property type="entry name" value="GLYCOSYLTRANSFERASE EPSH-RELATED"/>
    <property type="match status" value="1"/>
</dbReference>
<dbReference type="CDD" id="cd00761">
    <property type="entry name" value="Glyco_tranf_GTA_type"/>
    <property type="match status" value="1"/>
</dbReference>
<dbReference type="GO" id="GO:0016757">
    <property type="term" value="F:glycosyltransferase activity"/>
    <property type="evidence" value="ECO:0007669"/>
    <property type="project" value="UniProtKB-KW"/>
</dbReference>
<keyword evidence="2" id="KW-0808">Transferase</keyword>
<dbReference type="Gene3D" id="3.90.550.10">
    <property type="entry name" value="Spore Coat Polysaccharide Biosynthesis Protein SpsA, Chain A"/>
    <property type="match status" value="1"/>
</dbReference>
<dbReference type="InterPro" id="IPR001173">
    <property type="entry name" value="Glyco_trans_2-like"/>
</dbReference>
<reference evidence="4 5" key="1">
    <citation type="submission" date="2015-09" db="EMBL/GenBank/DDBJ databases">
        <authorList>
            <consortium name="Pathogen Informatics"/>
        </authorList>
    </citation>
    <scope>NUCLEOTIDE SEQUENCE [LARGE SCALE GENOMIC DNA]</scope>
    <source>
        <strain evidence="4 5">2789STDY5834861</strain>
    </source>
</reference>
<dbReference type="GeneID" id="75080371"/>
<evidence type="ECO:0000313" key="4">
    <source>
        <dbReference type="EMBL" id="CUO57918.1"/>
    </source>
</evidence>
<dbReference type="SUPFAM" id="SSF53448">
    <property type="entry name" value="Nucleotide-diphospho-sugar transferases"/>
    <property type="match status" value="1"/>
</dbReference>
<protein>
    <submittedName>
        <fullName evidence="4">Chondroitin polymerase</fullName>
    </submittedName>
</protein>
<feature type="domain" description="Glycosyltransferase 2-like" evidence="3">
    <location>
        <begin position="8"/>
        <end position="142"/>
    </location>
</feature>
<accession>A0A174G9W8</accession>
<dbReference type="AlphaFoldDB" id="A0A174G9W8"/>
<evidence type="ECO:0000256" key="2">
    <source>
        <dbReference type="ARBA" id="ARBA00022679"/>
    </source>
</evidence>
<evidence type="ECO:0000256" key="1">
    <source>
        <dbReference type="ARBA" id="ARBA00022676"/>
    </source>
</evidence>
<keyword evidence="1" id="KW-0328">Glycosyltransferase</keyword>
<dbReference type="Pfam" id="PF00535">
    <property type="entry name" value="Glycos_transf_2"/>
    <property type="match status" value="1"/>
</dbReference>
<name>A0A174G9W8_9FIRM</name>
<gene>
    <name evidence="4" type="primary">kfoC_4</name>
    <name evidence="4" type="ORF">ERS852476_03299</name>
</gene>
<dbReference type="InterPro" id="IPR029044">
    <property type="entry name" value="Nucleotide-diphossugar_trans"/>
</dbReference>
<sequence>MKKEPLVSIIVPIYNVEKYIVKGVESLCNQNYNNIEIILVDDGSPDRSPELIDDLAQRDKRIKAIHKTNGGVSSARNVGINHSNGDYIMFVDGDDWVDPSYVSFFVNMIVESNHSIGMNYNYYYDSGRTNIDSNDFTIIDKNIAAGSIYNGDIFVAVWNKIYSKVFLDKNQIRFNEAIWFGEGMLFNIECLKYTNEIAVCKKSLYHQTPNQESAMRAFNLKSFLCGIKSMELQKEIIDSFSDSVKNEWELHLYGYNHSIIDGLVKTNSVDDNEEVYKKYVKLLRRNIGIPLKYERRFKNKIACILYFISPSIMSKAMLKRNNRRLKSGD</sequence>
<evidence type="ECO:0000313" key="5">
    <source>
        <dbReference type="Proteomes" id="UP000095645"/>
    </source>
</evidence>
<proteinExistence type="predicted"/>
<evidence type="ECO:0000259" key="3">
    <source>
        <dbReference type="Pfam" id="PF00535"/>
    </source>
</evidence>
<dbReference type="Proteomes" id="UP000095645">
    <property type="component" value="Unassembled WGS sequence"/>
</dbReference>